<evidence type="ECO:0000313" key="3">
    <source>
        <dbReference type="Proteomes" id="UP000886998"/>
    </source>
</evidence>
<sequence>MNPYLIRTKSVYLSRKKNANKTPKSTSTCPSRTRDLSTRTPAFRSRGSVDRALKRSTACRFDTHRRSPYQIRFRFPPLTNCNSALKSETEQKNFV</sequence>
<protein>
    <submittedName>
        <fullName evidence="2">Uncharacterized protein</fullName>
    </submittedName>
</protein>
<feature type="compositionally biased region" description="Polar residues" evidence="1">
    <location>
        <begin position="20"/>
        <end position="31"/>
    </location>
</feature>
<accession>A0A8X6YTK5</accession>
<organism evidence="2 3">
    <name type="scientific">Trichonephila inaurata madagascariensis</name>
    <dbReference type="NCBI Taxonomy" id="2747483"/>
    <lineage>
        <taxon>Eukaryota</taxon>
        <taxon>Metazoa</taxon>
        <taxon>Ecdysozoa</taxon>
        <taxon>Arthropoda</taxon>
        <taxon>Chelicerata</taxon>
        <taxon>Arachnida</taxon>
        <taxon>Araneae</taxon>
        <taxon>Araneomorphae</taxon>
        <taxon>Entelegynae</taxon>
        <taxon>Araneoidea</taxon>
        <taxon>Nephilidae</taxon>
        <taxon>Trichonephila</taxon>
        <taxon>Trichonephila inaurata</taxon>
    </lineage>
</organism>
<evidence type="ECO:0000256" key="1">
    <source>
        <dbReference type="SAM" id="MobiDB-lite"/>
    </source>
</evidence>
<keyword evidence="3" id="KW-1185">Reference proteome</keyword>
<name>A0A8X6YTK5_9ARAC</name>
<dbReference type="AlphaFoldDB" id="A0A8X6YTK5"/>
<dbReference type="Proteomes" id="UP000886998">
    <property type="component" value="Unassembled WGS sequence"/>
</dbReference>
<evidence type="ECO:0000313" key="2">
    <source>
        <dbReference type="EMBL" id="GFY75479.1"/>
    </source>
</evidence>
<reference evidence="2" key="1">
    <citation type="submission" date="2020-08" db="EMBL/GenBank/DDBJ databases">
        <title>Multicomponent nature underlies the extraordinary mechanical properties of spider dragline silk.</title>
        <authorList>
            <person name="Kono N."/>
            <person name="Nakamura H."/>
            <person name="Mori M."/>
            <person name="Yoshida Y."/>
            <person name="Ohtoshi R."/>
            <person name="Malay A.D."/>
            <person name="Moran D.A.P."/>
            <person name="Tomita M."/>
            <person name="Numata K."/>
            <person name="Arakawa K."/>
        </authorList>
    </citation>
    <scope>NUCLEOTIDE SEQUENCE</scope>
</reference>
<gene>
    <name evidence="2" type="ORF">TNIN_12611</name>
</gene>
<dbReference type="EMBL" id="BMAV01021425">
    <property type="protein sequence ID" value="GFY75479.1"/>
    <property type="molecule type" value="Genomic_DNA"/>
</dbReference>
<comment type="caution">
    <text evidence="2">The sequence shown here is derived from an EMBL/GenBank/DDBJ whole genome shotgun (WGS) entry which is preliminary data.</text>
</comment>
<feature type="region of interest" description="Disordered" evidence="1">
    <location>
        <begin position="15"/>
        <end position="49"/>
    </location>
</feature>
<proteinExistence type="predicted"/>